<comment type="subcellular location">
    <subcellularLocation>
        <location evidence="2">Cytoplasm</location>
        <location evidence="2">Cytoskeleton</location>
        <location evidence="2">Spindle</location>
    </subcellularLocation>
    <subcellularLocation>
        <location evidence="1">Membrane</location>
        <topology evidence="1">Multi-pass membrane protein</topology>
    </subcellularLocation>
</comment>
<dbReference type="InterPro" id="IPR001752">
    <property type="entry name" value="Kinesin_motor_dom"/>
</dbReference>
<dbReference type="InterPro" id="IPR022764">
    <property type="entry name" value="Peptidase_S54_rhomboid_dom"/>
</dbReference>
<comment type="caution">
    <text evidence="18">The sequence shown here is derived from an EMBL/GenBank/DDBJ whole genome shotgun (WGS) entry which is preliminary data.</text>
</comment>
<dbReference type="GO" id="GO:0008574">
    <property type="term" value="F:plus-end-directed microtubule motor activity"/>
    <property type="evidence" value="ECO:0007669"/>
    <property type="project" value="TreeGrafter"/>
</dbReference>
<sequence length="1312" mass="146180">MERHARQYKDSAESAQSAASTDLPPVETICKQLDDNLAASSALKVYLRIRPRVGGRPFTDPAFQPLDDKTVESTTATLEHKHQKRFSFTKVFPEGSSQEQLFQEAVQDPVDAFINGANVLLFAYGPTNGGKTYTMQGPPAAPGVVPRTLDRLFRVLGPQVCEGAPVRPDCFDDVVLLNAEEEASALLQKSKLLGEKGARSAADFSTFHLPASESDGSLFLSRSSDYSYDDKAQALLWLSFYEIYNEGIYDLLLPSLEAASKKTGGQRRTILKLGEDRAKRSFVRGLVEVPVHSADEAHRLLCLARNNQSFAETQLNRSSSRSHCVFTVRLVSSTVDSRNGSQNWHVNTLMLCDLAGSERPSKAGTDGSRLREAGRINTSLMVLSRCLESLRNKKDSSKNACVPFRESKLTKVMQAYFTTGGQVSLIVNICPAMSMLEESLNALKFSAVAIEVVPQQLELRHTRCKEAVRRLSERWSRASGGFCASALSPIPAEDVEAGALDADAAEELFETIEAQQRDLDALERELKDTRSQLAWAQKMAAANEAEVNDYKEMVKDLERSLRTQRDRSDQEMAIRVENACEITRLEMYRKAERGSTIELLGRLEDAQCQIADLKKELAEQATVQHDSVAEDCRQGSLPIIAPVEIQTEDIDTGDPTAAALQEQALLSKAESELHDLHSRLEETLSLLTSELQARKDAEVAAERAFQQLGDIQQRLSTREVQQEDLERRLEELQRANDNMQRTAAESYCKLEQMRRDMRERELALDVLREQLDNMTEALHEAETKAREEAAHRASAEELSKAAAEEVVEVRRLARNAEESLHEVESRLKAVHEELQICREKLVASEQSRQAAMTSVEAKEEELSRLQQALKSAEEHAEEEAANENRQRRTRRTTRTTRRTTRATRSKAQSLASSELSDGDADFKTPRRTPRRTKKSVAPPDDPLEEEDEHRAVLADDNAEASPLKRLGNFVAGMLSMGTSSGVDAVIFKKQWLRIFYGAIEHGDSLHLYYNMVSFIWKGMLLEPVLGGAQFAYIIVLFTALCGIVLLGLNYLLGTFVDNAFYYQCAVGFSGVIFALKVLNNYYFPGRSRRFLGIDINLPAGQVVWLELVLIQLVTPNASLVGHLAGILVGLAYVYGVITPISDLVWNLLGQQPARLTRAHYGPRRRVPAGGLLGAMPFGAILLSVALVVLQTDILPHHWMRMVNSQCLASSLVIDHHQWQLLVIPALHTSGPLHLAYTVLSLVGLGYYLEHRMGTLRFLGKLLALTVLTNVVFCLVTYYILPNYREVAGVRAFEMHYKCFLGLTATLLAMKVT</sequence>
<feature type="compositionally biased region" description="Polar residues" evidence="15">
    <location>
        <begin position="905"/>
        <end position="915"/>
    </location>
</feature>
<feature type="domain" description="Kinesin motor" evidence="17">
    <location>
        <begin position="42"/>
        <end position="452"/>
    </location>
</feature>
<organism evidence="18 19">
    <name type="scientific">Rhipicephalus sanguineus</name>
    <name type="common">Brown dog tick</name>
    <name type="synonym">Ixodes sanguineus</name>
    <dbReference type="NCBI Taxonomy" id="34632"/>
    <lineage>
        <taxon>Eukaryota</taxon>
        <taxon>Metazoa</taxon>
        <taxon>Ecdysozoa</taxon>
        <taxon>Arthropoda</taxon>
        <taxon>Chelicerata</taxon>
        <taxon>Arachnida</taxon>
        <taxon>Acari</taxon>
        <taxon>Parasitiformes</taxon>
        <taxon>Ixodida</taxon>
        <taxon>Ixodoidea</taxon>
        <taxon>Ixodidae</taxon>
        <taxon>Rhipicephalinae</taxon>
        <taxon>Rhipicephalus</taxon>
        <taxon>Rhipicephalus</taxon>
    </lineage>
</organism>
<dbReference type="GO" id="GO:0004252">
    <property type="term" value="F:serine-type endopeptidase activity"/>
    <property type="evidence" value="ECO:0007669"/>
    <property type="project" value="InterPro"/>
</dbReference>
<dbReference type="SUPFAM" id="SSF144091">
    <property type="entry name" value="Rhomboid-like"/>
    <property type="match status" value="2"/>
</dbReference>
<dbReference type="GO" id="GO:0005876">
    <property type="term" value="C:spindle microtubule"/>
    <property type="evidence" value="ECO:0007669"/>
    <property type="project" value="TreeGrafter"/>
</dbReference>
<keyword evidence="3" id="KW-0963">Cytoplasm</keyword>
<dbReference type="VEuPathDB" id="VectorBase:RSAN_033888"/>
<keyword evidence="8 16" id="KW-1133">Transmembrane helix</keyword>
<dbReference type="PROSITE" id="PS50067">
    <property type="entry name" value="KINESIN_MOTOR_2"/>
    <property type="match status" value="1"/>
</dbReference>
<name>A0A9D4SVP4_RHISA</name>
<evidence type="ECO:0000256" key="3">
    <source>
        <dbReference type="ARBA" id="ARBA00022490"/>
    </source>
</evidence>
<protein>
    <recommendedName>
        <fullName evidence="17">Kinesin motor domain-containing protein</fullName>
    </recommendedName>
</protein>
<keyword evidence="5 16" id="KW-0812">Transmembrane</keyword>
<evidence type="ECO:0000256" key="1">
    <source>
        <dbReference type="ARBA" id="ARBA00004141"/>
    </source>
</evidence>
<feature type="compositionally biased region" description="Basic and acidic residues" evidence="15">
    <location>
        <begin position="1"/>
        <end position="12"/>
    </location>
</feature>
<keyword evidence="4" id="KW-0597">Phosphoprotein</keyword>
<feature type="transmembrane region" description="Helical" evidence="16">
    <location>
        <begin position="1119"/>
        <end position="1145"/>
    </location>
</feature>
<dbReference type="PRINTS" id="PR00380">
    <property type="entry name" value="KINESINHEAVY"/>
</dbReference>
<dbReference type="GO" id="GO:0072686">
    <property type="term" value="C:mitotic spindle"/>
    <property type="evidence" value="ECO:0007669"/>
    <property type="project" value="TreeGrafter"/>
</dbReference>
<feature type="transmembrane region" description="Helical" evidence="16">
    <location>
        <begin position="1030"/>
        <end position="1053"/>
    </location>
</feature>
<dbReference type="GO" id="GO:0005524">
    <property type="term" value="F:ATP binding"/>
    <property type="evidence" value="ECO:0007669"/>
    <property type="project" value="UniProtKB-UniRule"/>
</dbReference>
<evidence type="ECO:0000256" key="4">
    <source>
        <dbReference type="ARBA" id="ARBA00022553"/>
    </source>
</evidence>
<evidence type="ECO:0000256" key="6">
    <source>
        <dbReference type="ARBA" id="ARBA00022741"/>
    </source>
</evidence>
<dbReference type="InterPro" id="IPR027417">
    <property type="entry name" value="P-loop_NTPase"/>
</dbReference>
<evidence type="ECO:0000256" key="12">
    <source>
        <dbReference type="ARBA" id="ARBA00023212"/>
    </source>
</evidence>
<dbReference type="PANTHER" id="PTHR47970">
    <property type="entry name" value="KINESIN-LIKE PROTEIN KIF11"/>
    <property type="match status" value="1"/>
</dbReference>
<dbReference type="PANTHER" id="PTHR47970:SF29">
    <property type="entry name" value="KINESIN FAMILY MEMBER 20B"/>
    <property type="match status" value="1"/>
</dbReference>
<keyword evidence="6 13" id="KW-0547">Nucleotide-binding</keyword>
<feature type="transmembrane region" description="Helical" evidence="16">
    <location>
        <begin position="1261"/>
        <end position="1280"/>
    </location>
</feature>
<evidence type="ECO:0000256" key="11">
    <source>
        <dbReference type="ARBA" id="ARBA00023175"/>
    </source>
</evidence>
<comment type="similarity">
    <text evidence="13">Belongs to the TRAFAC class myosin-kinesin ATPase superfamily. Kinesin family.</text>
</comment>
<dbReference type="VEuPathDB" id="VectorBase:RSAN_031448"/>
<keyword evidence="7 13" id="KW-0067">ATP-binding</keyword>
<feature type="binding site" evidence="13">
    <location>
        <begin position="125"/>
        <end position="132"/>
    </location>
    <ligand>
        <name>ATP</name>
        <dbReference type="ChEBI" id="CHEBI:30616"/>
    </ligand>
</feature>
<evidence type="ECO:0000256" key="15">
    <source>
        <dbReference type="SAM" id="MobiDB-lite"/>
    </source>
</evidence>
<dbReference type="GO" id="GO:0090307">
    <property type="term" value="P:mitotic spindle assembly"/>
    <property type="evidence" value="ECO:0007669"/>
    <property type="project" value="TreeGrafter"/>
</dbReference>
<evidence type="ECO:0000256" key="16">
    <source>
        <dbReference type="SAM" id="Phobius"/>
    </source>
</evidence>
<feature type="coiled-coil region" evidence="14">
    <location>
        <begin position="596"/>
        <end position="623"/>
    </location>
</feature>
<dbReference type="Gene3D" id="3.40.850.10">
    <property type="entry name" value="Kinesin motor domain"/>
    <property type="match status" value="1"/>
</dbReference>
<dbReference type="SUPFAM" id="SSF52540">
    <property type="entry name" value="P-loop containing nucleoside triphosphate hydrolases"/>
    <property type="match status" value="1"/>
</dbReference>
<dbReference type="GO" id="GO:0016020">
    <property type="term" value="C:membrane"/>
    <property type="evidence" value="ECO:0007669"/>
    <property type="project" value="UniProtKB-SubCell"/>
</dbReference>
<dbReference type="GO" id="GO:0007018">
    <property type="term" value="P:microtubule-based movement"/>
    <property type="evidence" value="ECO:0007669"/>
    <property type="project" value="InterPro"/>
</dbReference>
<accession>A0A9D4SVP4</accession>
<evidence type="ECO:0000313" key="19">
    <source>
        <dbReference type="Proteomes" id="UP000821837"/>
    </source>
</evidence>
<feature type="coiled-coil region" evidence="14">
    <location>
        <begin position="505"/>
        <end position="567"/>
    </location>
</feature>
<keyword evidence="12" id="KW-0206">Cytoskeleton</keyword>
<dbReference type="VEuPathDB" id="VectorBase:RSAN_048074"/>
<reference evidence="18" key="1">
    <citation type="journal article" date="2020" name="Cell">
        <title>Large-Scale Comparative Analyses of Tick Genomes Elucidate Their Genetic Diversity and Vector Capacities.</title>
        <authorList>
            <consortium name="Tick Genome and Microbiome Consortium (TIGMIC)"/>
            <person name="Jia N."/>
            <person name="Wang J."/>
            <person name="Shi W."/>
            <person name="Du L."/>
            <person name="Sun Y."/>
            <person name="Zhan W."/>
            <person name="Jiang J.F."/>
            <person name="Wang Q."/>
            <person name="Zhang B."/>
            <person name="Ji P."/>
            <person name="Bell-Sakyi L."/>
            <person name="Cui X.M."/>
            <person name="Yuan T.T."/>
            <person name="Jiang B.G."/>
            <person name="Yang W.F."/>
            <person name="Lam T.T."/>
            <person name="Chang Q.C."/>
            <person name="Ding S.J."/>
            <person name="Wang X.J."/>
            <person name="Zhu J.G."/>
            <person name="Ruan X.D."/>
            <person name="Zhao L."/>
            <person name="Wei J.T."/>
            <person name="Ye R.Z."/>
            <person name="Que T.C."/>
            <person name="Du C.H."/>
            <person name="Zhou Y.H."/>
            <person name="Cheng J.X."/>
            <person name="Dai P.F."/>
            <person name="Guo W.B."/>
            <person name="Han X.H."/>
            <person name="Huang E.J."/>
            <person name="Li L.F."/>
            <person name="Wei W."/>
            <person name="Gao Y.C."/>
            <person name="Liu J.Z."/>
            <person name="Shao H.Z."/>
            <person name="Wang X."/>
            <person name="Wang C.C."/>
            <person name="Yang T.C."/>
            <person name="Huo Q.B."/>
            <person name="Li W."/>
            <person name="Chen H.Y."/>
            <person name="Chen S.E."/>
            <person name="Zhou L.G."/>
            <person name="Ni X.B."/>
            <person name="Tian J.H."/>
            <person name="Sheng Y."/>
            <person name="Liu T."/>
            <person name="Pan Y.S."/>
            <person name="Xia L.Y."/>
            <person name="Li J."/>
            <person name="Zhao F."/>
            <person name="Cao W.C."/>
        </authorList>
    </citation>
    <scope>NUCLEOTIDE SEQUENCE</scope>
    <source>
        <strain evidence="18">Rsan-2018</strain>
    </source>
</reference>
<gene>
    <name evidence="18" type="ORF">HPB52_004712</name>
</gene>
<evidence type="ECO:0000256" key="14">
    <source>
        <dbReference type="SAM" id="Coils"/>
    </source>
</evidence>
<feature type="compositionally biased region" description="Basic residues" evidence="15">
    <location>
        <begin position="887"/>
        <end position="904"/>
    </location>
</feature>
<dbReference type="InterPro" id="IPR047149">
    <property type="entry name" value="KIF11-like"/>
</dbReference>
<dbReference type="Gene3D" id="1.20.1540.10">
    <property type="entry name" value="Rhomboid-like"/>
    <property type="match status" value="2"/>
</dbReference>
<feature type="transmembrane region" description="Helical" evidence="16">
    <location>
        <begin position="1230"/>
        <end position="1249"/>
    </location>
</feature>
<dbReference type="Pfam" id="PF01694">
    <property type="entry name" value="Rhomboid"/>
    <property type="match status" value="1"/>
</dbReference>
<evidence type="ECO:0000256" key="5">
    <source>
        <dbReference type="ARBA" id="ARBA00022692"/>
    </source>
</evidence>
<dbReference type="SMART" id="SM00129">
    <property type="entry name" value="KISc"/>
    <property type="match status" value="1"/>
</dbReference>
<keyword evidence="19" id="KW-1185">Reference proteome</keyword>
<feature type="transmembrane region" description="Helical" evidence="16">
    <location>
        <begin position="1166"/>
        <end position="1189"/>
    </location>
</feature>
<evidence type="ECO:0000313" key="18">
    <source>
        <dbReference type="EMBL" id="KAH7951081.1"/>
    </source>
</evidence>
<feature type="compositionally biased region" description="Basic residues" evidence="15">
    <location>
        <begin position="925"/>
        <end position="934"/>
    </location>
</feature>
<proteinExistence type="inferred from homology"/>
<dbReference type="InterPro" id="IPR036961">
    <property type="entry name" value="Kinesin_motor_dom_sf"/>
</dbReference>
<evidence type="ECO:0000256" key="9">
    <source>
        <dbReference type="ARBA" id="ARBA00023054"/>
    </source>
</evidence>
<evidence type="ECO:0000256" key="10">
    <source>
        <dbReference type="ARBA" id="ARBA00023136"/>
    </source>
</evidence>
<dbReference type="GO" id="GO:0051231">
    <property type="term" value="P:spindle elongation"/>
    <property type="evidence" value="ECO:0007669"/>
    <property type="project" value="TreeGrafter"/>
</dbReference>
<feature type="region of interest" description="Disordered" evidence="15">
    <location>
        <begin position="1"/>
        <end position="22"/>
    </location>
</feature>
<keyword evidence="9 14" id="KW-0175">Coiled coil</keyword>
<reference evidence="18" key="2">
    <citation type="submission" date="2021-09" db="EMBL/GenBank/DDBJ databases">
        <authorList>
            <person name="Jia N."/>
            <person name="Wang J."/>
            <person name="Shi W."/>
            <person name="Du L."/>
            <person name="Sun Y."/>
            <person name="Zhan W."/>
            <person name="Jiang J."/>
            <person name="Wang Q."/>
            <person name="Zhang B."/>
            <person name="Ji P."/>
            <person name="Sakyi L.B."/>
            <person name="Cui X."/>
            <person name="Yuan T."/>
            <person name="Jiang B."/>
            <person name="Yang W."/>
            <person name="Lam T.T.-Y."/>
            <person name="Chang Q."/>
            <person name="Ding S."/>
            <person name="Wang X."/>
            <person name="Zhu J."/>
            <person name="Ruan X."/>
            <person name="Zhao L."/>
            <person name="Wei J."/>
            <person name="Que T."/>
            <person name="Du C."/>
            <person name="Cheng J."/>
            <person name="Dai P."/>
            <person name="Han X."/>
            <person name="Huang E."/>
            <person name="Gao Y."/>
            <person name="Liu J."/>
            <person name="Shao H."/>
            <person name="Ye R."/>
            <person name="Li L."/>
            <person name="Wei W."/>
            <person name="Wang X."/>
            <person name="Wang C."/>
            <person name="Huo Q."/>
            <person name="Li W."/>
            <person name="Guo W."/>
            <person name="Chen H."/>
            <person name="Chen S."/>
            <person name="Zhou L."/>
            <person name="Zhou L."/>
            <person name="Ni X."/>
            <person name="Tian J."/>
            <person name="Zhou Y."/>
            <person name="Sheng Y."/>
            <person name="Liu T."/>
            <person name="Pan Y."/>
            <person name="Xia L."/>
            <person name="Li J."/>
            <person name="Zhao F."/>
            <person name="Cao W."/>
        </authorList>
    </citation>
    <scope>NUCLEOTIDE SEQUENCE</scope>
    <source>
        <strain evidence="18">Rsan-2018</strain>
        <tissue evidence="18">Larvae</tissue>
    </source>
</reference>
<feature type="transmembrane region" description="Helical" evidence="16">
    <location>
        <begin position="1059"/>
        <end position="1078"/>
    </location>
</feature>
<dbReference type="InterPro" id="IPR035952">
    <property type="entry name" value="Rhomboid-like_sf"/>
</dbReference>
<evidence type="ECO:0000256" key="13">
    <source>
        <dbReference type="PROSITE-ProRule" id="PRU00283"/>
    </source>
</evidence>
<keyword evidence="11 13" id="KW-0505">Motor protein</keyword>
<evidence type="ECO:0000256" key="8">
    <source>
        <dbReference type="ARBA" id="ARBA00022989"/>
    </source>
</evidence>
<dbReference type="EMBL" id="JABSTV010001251">
    <property type="protein sequence ID" value="KAH7951081.1"/>
    <property type="molecule type" value="Genomic_DNA"/>
</dbReference>
<evidence type="ECO:0000256" key="7">
    <source>
        <dbReference type="ARBA" id="ARBA00022840"/>
    </source>
</evidence>
<dbReference type="GO" id="GO:0008017">
    <property type="term" value="F:microtubule binding"/>
    <property type="evidence" value="ECO:0007669"/>
    <property type="project" value="InterPro"/>
</dbReference>
<feature type="region of interest" description="Disordered" evidence="15">
    <location>
        <begin position="852"/>
        <end position="949"/>
    </location>
</feature>
<dbReference type="Pfam" id="PF00225">
    <property type="entry name" value="Kinesin"/>
    <property type="match status" value="1"/>
</dbReference>
<dbReference type="GO" id="GO:0005634">
    <property type="term" value="C:nucleus"/>
    <property type="evidence" value="ECO:0007669"/>
    <property type="project" value="TreeGrafter"/>
</dbReference>
<evidence type="ECO:0000259" key="17">
    <source>
        <dbReference type="PROSITE" id="PS50067"/>
    </source>
</evidence>
<dbReference type="Proteomes" id="UP000821837">
    <property type="component" value="Chromosome 5"/>
</dbReference>
<evidence type="ECO:0000256" key="2">
    <source>
        <dbReference type="ARBA" id="ARBA00004186"/>
    </source>
</evidence>
<keyword evidence="10 16" id="KW-0472">Membrane</keyword>